<evidence type="ECO:0000256" key="1">
    <source>
        <dbReference type="SAM" id="MobiDB-lite"/>
    </source>
</evidence>
<evidence type="ECO:0000313" key="2">
    <source>
        <dbReference type="EMBL" id="CAG6457667.1"/>
    </source>
</evidence>
<reference evidence="2" key="1">
    <citation type="submission" date="2021-05" db="EMBL/GenBank/DDBJ databases">
        <authorList>
            <person name="Alioto T."/>
            <person name="Alioto T."/>
            <person name="Gomez Garrido J."/>
        </authorList>
    </citation>
    <scope>NUCLEOTIDE SEQUENCE</scope>
</reference>
<protein>
    <submittedName>
        <fullName evidence="2">(northern house mosquito) hypothetical protein</fullName>
    </submittedName>
</protein>
<feature type="region of interest" description="Disordered" evidence="1">
    <location>
        <begin position="113"/>
        <end position="134"/>
    </location>
</feature>
<organism evidence="2">
    <name type="scientific">Culex pipiens</name>
    <name type="common">House mosquito</name>
    <dbReference type="NCBI Taxonomy" id="7175"/>
    <lineage>
        <taxon>Eukaryota</taxon>
        <taxon>Metazoa</taxon>
        <taxon>Ecdysozoa</taxon>
        <taxon>Arthropoda</taxon>
        <taxon>Hexapoda</taxon>
        <taxon>Insecta</taxon>
        <taxon>Pterygota</taxon>
        <taxon>Neoptera</taxon>
        <taxon>Endopterygota</taxon>
        <taxon>Diptera</taxon>
        <taxon>Nematocera</taxon>
        <taxon>Culicoidea</taxon>
        <taxon>Culicidae</taxon>
        <taxon>Culicinae</taxon>
        <taxon>Culicini</taxon>
        <taxon>Culex</taxon>
        <taxon>Culex</taxon>
    </lineage>
</organism>
<feature type="region of interest" description="Disordered" evidence="1">
    <location>
        <begin position="1"/>
        <end position="74"/>
    </location>
</feature>
<name>A0A8D8AIF9_CULPI</name>
<feature type="compositionally biased region" description="Basic residues" evidence="1">
    <location>
        <begin position="54"/>
        <end position="71"/>
    </location>
</feature>
<accession>A0A8D8AIF9</accession>
<sequence>MQSGLFKAVQHHKTSRIRSQSQPRTDPKTKPKPVPLLLPQMRTNLPFGRPPPRTLHHRTRRQAARKRIRTHQRSERLRRLSQILRKHDHPRLAPNDALHQTLHLSFLPPRVHPLASVPRPRKPSPPRQINPLPL</sequence>
<dbReference type="AlphaFoldDB" id="A0A8D8AIF9"/>
<dbReference type="EMBL" id="HBUE01033122">
    <property type="protein sequence ID" value="CAG6457667.1"/>
    <property type="molecule type" value="Transcribed_RNA"/>
</dbReference>
<proteinExistence type="predicted"/>
<feature type="compositionally biased region" description="Pro residues" evidence="1">
    <location>
        <begin position="125"/>
        <end position="134"/>
    </location>
</feature>